<organism evidence="1 2">
    <name type="scientific">Aeromonas encheleia</name>
    <dbReference type="NCBI Taxonomy" id="73010"/>
    <lineage>
        <taxon>Bacteria</taxon>
        <taxon>Pseudomonadati</taxon>
        <taxon>Pseudomonadota</taxon>
        <taxon>Gammaproteobacteria</taxon>
        <taxon>Aeromonadales</taxon>
        <taxon>Aeromonadaceae</taxon>
        <taxon>Aeromonas</taxon>
    </lineage>
</organism>
<evidence type="ECO:0000313" key="2">
    <source>
        <dbReference type="Proteomes" id="UP001056890"/>
    </source>
</evidence>
<sequence>MNRWSRWKVPALFALVILLPVLLAALILRQGWYEPGTRSKGQWLSRDIYLLQPLPSSQVKWRLVYLEAGRCEAECRQVPVLMQRIRSALGRNLDKLALVQLTAEPRPEARAEMQAGDLMLVDPQGLAILRYEVPASTTEWPLFGKGVLSDLQQLLKYQRGVQ</sequence>
<keyword evidence="2" id="KW-1185">Reference proteome</keyword>
<dbReference type="AlphaFoldDB" id="A0AAE9MGD8"/>
<reference evidence="1" key="1">
    <citation type="submission" date="2022-06" db="EMBL/GenBank/DDBJ databases">
        <title>Complete Genome of Aeromonas sp. Strain SOD01 Isolated from an Urban Freshwater Stream.</title>
        <authorList>
            <person name="Williams L.E."/>
            <person name="Brysgel T."/>
            <person name="Capestro E.M."/>
            <person name="Foltz G.V."/>
            <person name="Gardner A.E."/>
            <person name="Ingrassia J."/>
            <person name="Peterson E."/>
            <person name="Arruda J."/>
            <person name="Flaherty I."/>
            <person name="Hunt M."/>
            <person name="Pappas G."/>
            <person name="Ramsaran S."/>
            <person name="Rocha M."/>
        </authorList>
    </citation>
    <scope>NUCLEOTIDE SEQUENCE</scope>
    <source>
        <strain evidence="1">SOD01</strain>
    </source>
</reference>
<protein>
    <submittedName>
        <fullName evidence="1">Uncharacterized protein</fullName>
    </submittedName>
</protein>
<dbReference type="Proteomes" id="UP001056890">
    <property type="component" value="Chromosome"/>
</dbReference>
<evidence type="ECO:0000313" key="1">
    <source>
        <dbReference type="EMBL" id="USV57176.1"/>
    </source>
</evidence>
<accession>A0AAE9MGD8</accession>
<dbReference type="EMBL" id="CP099717">
    <property type="protein sequence ID" value="USV57176.1"/>
    <property type="molecule type" value="Genomic_DNA"/>
</dbReference>
<dbReference type="RefSeq" id="WP_252995099.1">
    <property type="nucleotide sequence ID" value="NZ_CP099717.1"/>
</dbReference>
<name>A0AAE9MGD8_9GAMM</name>
<gene>
    <name evidence="1" type="ORF">NHF51_17855</name>
</gene>
<proteinExistence type="predicted"/>